<proteinExistence type="predicted"/>
<evidence type="ECO:0000313" key="1">
    <source>
        <dbReference type="EMBL" id="PIN20081.1"/>
    </source>
</evidence>
<name>A0A2G9HRD5_9LAMI</name>
<reference evidence="2" key="1">
    <citation type="journal article" date="2018" name="Gigascience">
        <title>Genome assembly of the Pink Ipe (Handroanthus impetiginosus, Bignoniaceae), a highly valued, ecologically keystone Neotropical timber forest tree.</title>
        <authorList>
            <person name="Silva-Junior O.B."/>
            <person name="Grattapaglia D."/>
            <person name="Novaes E."/>
            <person name="Collevatti R.G."/>
        </authorList>
    </citation>
    <scope>NUCLEOTIDE SEQUENCE [LARGE SCALE GENOMIC DNA]</scope>
    <source>
        <strain evidence="2">cv. UFG-1</strain>
    </source>
</reference>
<dbReference type="AlphaFoldDB" id="A0A2G9HRD5"/>
<protein>
    <submittedName>
        <fullName evidence="1">Uncharacterized protein</fullName>
    </submittedName>
</protein>
<dbReference type="EMBL" id="NKXS01001177">
    <property type="protein sequence ID" value="PIN20081.1"/>
    <property type="molecule type" value="Genomic_DNA"/>
</dbReference>
<keyword evidence="2" id="KW-1185">Reference proteome</keyword>
<organism evidence="1 2">
    <name type="scientific">Handroanthus impetiginosus</name>
    <dbReference type="NCBI Taxonomy" id="429701"/>
    <lineage>
        <taxon>Eukaryota</taxon>
        <taxon>Viridiplantae</taxon>
        <taxon>Streptophyta</taxon>
        <taxon>Embryophyta</taxon>
        <taxon>Tracheophyta</taxon>
        <taxon>Spermatophyta</taxon>
        <taxon>Magnoliopsida</taxon>
        <taxon>eudicotyledons</taxon>
        <taxon>Gunneridae</taxon>
        <taxon>Pentapetalae</taxon>
        <taxon>asterids</taxon>
        <taxon>lamiids</taxon>
        <taxon>Lamiales</taxon>
        <taxon>Bignoniaceae</taxon>
        <taxon>Crescentiina</taxon>
        <taxon>Tabebuia alliance</taxon>
        <taxon>Handroanthus</taxon>
    </lineage>
</organism>
<evidence type="ECO:0000313" key="2">
    <source>
        <dbReference type="Proteomes" id="UP000231279"/>
    </source>
</evidence>
<dbReference type="Proteomes" id="UP000231279">
    <property type="component" value="Unassembled WGS sequence"/>
</dbReference>
<comment type="caution">
    <text evidence="1">The sequence shown here is derived from an EMBL/GenBank/DDBJ whole genome shotgun (WGS) entry which is preliminary data.</text>
</comment>
<dbReference type="PANTHER" id="PTHR38223">
    <property type="match status" value="1"/>
</dbReference>
<sequence>MSNLKPPSIKKHQTKQIYLALDSKYFINFMAGLQYRFFPTDFLFPLPQTAAGDSSSPRKIPIVKPQKAEETDGPKAIAAAVKSKSLKATSVSTMALAPIHKRN</sequence>
<dbReference type="OrthoDB" id="911635at2759"/>
<dbReference type="PANTHER" id="PTHR38223:SF5">
    <property type="match status" value="1"/>
</dbReference>
<accession>A0A2G9HRD5</accession>
<gene>
    <name evidence="1" type="ORF">CDL12_07242</name>
</gene>